<name>A0A1W1XGF4_9CLOT</name>
<dbReference type="Gene3D" id="3.40.190.10">
    <property type="entry name" value="Periplasmic binding protein-like II"/>
    <property type="match status" value="2"/>
</dbReference>
<dbReference type="PANTHER" id="PTHR43649">
    <property type="entry name" value="ARABINOSE-BINDING PROTEIN-RELATED"/>
    <property type="match status" value="1"/>
</dbReference>
<sequence>MKSKNIIIKILLIIFSINVITGCTQNKNNTKPKEEKKSKNLSGDIEITISDDRFGEFLKNNIIPDFKKDNPDVNVSLSSDNDINSRVMNGKVPDIYIGNNVYEAMKYGDMNKLLDFQKVNGFKNDLYKKISKKFIVKKQKTNEIYCIPWFVTTQLMAYNKTLFREAGLDEKKPPSTFDEFINCANRIYALPNRADGSKIYGVAVPNNDISNPISNWENVSPLYYNMNDKKYGLYNNTGTDVVFDKSEAKLNDFFVFVSKVQQVTSMNLKNADLNNTGMWLQYGDEENINKDDIGISNIPAKDKNSISYSNLKEKNIMMFKTDTKRQDLAWNFVKYIMEEQENLKACKKLKELPVLSKLEKNDYFKTTENKKYMEQLKNAIPIEPYPSIEKVTANLQQAYIDYAVNKKVPLDLSIKNAADKSRNIIKNTGE</sequence>
<dbReference type="AlphaFoldDB" id="A0A1W1XGF4"/>
<accession>A0A1W1XGF4</accession>
<dbReference type="Pfam" id="PF01547">
    <property type="entry name" value="SBP_bac_1"/>
    <property type="match status" value="1"/>
</dbReference>
<dbReference type="SUPFAM" id="SSF53850">
    <property type="entry name" value="Periplasmic binding protein-like II"/>
    <property type="match status" value="1"/>
</dbReference>
<dbReference type="OrthoDB" id="9795467at2"/>
<dbReference type="PANTHER" id="PTHR43649:SF12">
    <property type="entry name" value="DIACETYLCHITOBIOSE BINDING PROTEIN DASA"/>
    <property type="match status" value="1"/>
</dbReference>
<reference evidence="1 2" key="1">
    <citation type="submission" date="2017-04" db="EMBL/GenBank/DDBJ databases">
        <authorList>
            <person name="Afonso C.L."/>
            <person name="Miller P.J."/>
            <person name="Scott M.A."/>
            <person name="Spackman E."/>
            <person name="Goraichik I."/>
            <person name="Dimitrov K.M."/>
            <person name="Suarez D.L."/>
            <person name="Swayne D.E."/>
        </authorList>
    </citation>
    <scope>NUCLEOTIDE SEQUENCE [LARGE SCALE GENOMIC DNA]</scope>
    <source>
        <strain evidence="1 2">DSM 12555</strain>
    </source>
</reference>
<evidence type="ECO:0000313" key="1">
    <source>
        <dbReference type="EMBL" id="SMC22872.1"/>
    </source>
</evidence>
<gene>
    <name evidence="1" type="ORF">SAMN02745134_01746</name>
</gene>
<proteinExistence type="predicted"/>
<dbReference type="PROSITE" id="PS51257">
    <property type="entry name" value="PROKAR_LIPOPROTEIN"/>
    <property type="match status" value="1"/>
</dbReference>
<dbReference type="InterPro" id="IPR050490">
    <property type="entry name" value="Bact_solute-bd_prot1"/>
</dbReference>
<protein>
    <submittedName>
        <fullName evidence="1">Carbohydrate ABC transporter substrate-binding protein, CUT1 family</fullName>
    </submittedName>
</protein>
<dbReference type="STRING" id="1121291.SAMN02745134_01746"/>
<evidence type="ECO:0000313" key="2">
    <source>
        <dbReference type="Proteomes" id="UP000192468"/>
    </source>
</evidence>
<dbReference type="Proteomes" id="UP000192468">
    <property type="component" value="Unassembled WGS sequence"/>
</dbReference>
<keyword evidence="2" id="KW-1185">Reference proteome</keyword>
<dbReference type="RefSeq" id="WP_084115223.1">
    <property type="nucleotide sequence ID" value="NZ_FWXH01000004.1"/>
</dbReference>
<dbReference type="InterPro" id="IPR006059">
    <property type="entry name" value="SBP"/>
</dbReference>
<dbReference type="EMBL" id="FWXH01000004">
    <property type="protein sequence ID" value="SMC22872.1"/>
    <property type="molecule type" value="Genomic_DNA"/>
</dbReference>
<organism evidence="1 2">
    <name type="scientific">Clostridium acidisoli DSM 12555</name>
    <dbReference type="NCBI Taxonomy" id="1121291"/>
    <lineage>
        <taxon>Bacteria</taxon>
        <taxon>Bacillati</taxon>
        <taxon>Bacillota</taxon>
        <taxon>Clostridia</taxon>
        <taxon>Eubacteriales</taxon>
        <taxon>Clostridiaceae</taxon>
        <taxon>Clostridium</taxon>
    </lineage>
</organism>